<proteinExistence type="predicted"/>
<feature type="domain" description="2,3,4,5-tetrahydropyridine-2,6-dicarboxylate N-succinyltransferase middle" evidence="1">
    <location>
        <begin position="119"/>
        <end position="156"/>
    </location>
</feature>
<evidence type="ECO:0000259" key="1">
    <source>
        <dbReference type="Pfam" id="PF14789"/>
    </source>
</evidence>
<evidence type="ECO:0000313" key="3">
    <source>
        <dbReference type="Proteomes" id="UP000028640"/>
    </source>
</evidence>
<gene>
    <name evidence="2" type="ORF">GEAM_3509</name>
</gene>
<keyword evidence="2" id="KW-0808">Transferase</keyword>
<dbReference type="Gene3D" id="2.160.10.10">
    <property type="entry name" value="Hexapeptide repeat proteins"/>
    <property type="match status" value="1"/>
</dbReference>
<dbReference type="InterPro" id="IPR001451">
    <property type="entry name" value="Hexapep"/>
</dbReference>
<dbReference type="Gene3D" id="3.30.60.70">
    <property type="entry name" value="Trimeric LpxA-like enzymes"/>
    <property type="match status" value="1"/>
</dbReference>
<keyword evidence="3" id="KW-1185">Reference proteome</keyword>
<sequence length="336" mass="35831">MTDNYVAQGASGHGLATVAENGVVLDSWFAETTLQSVTEISETRYLSASEAQTQFQLATPDHDAMRRVRSITIHTTIADLRQPPRDLHDLYLRLHLLSQRKIKPWQANLAGFTELLIDVAWTSHGPCLPEQLKELQKVSRNTPGRPTVYSVFRLPRMVDYVPATDVYLLDPNKILLGAYLAPGTFVSSAGFCNMNSGTLGPCMVEGRISLGATIQGGSHIGGGASIMGSTSGGGKHVVSIGANCLLGANSGVGISLGNNCAVEAGLYITAGLPVTKPDGSKVKAITLSGLPNLLFRRSATTGTVEVVDRPGEQNLLLPTLHRSGNNPTYVPDDVWQ</sequence>
<keyword evidence="2" id="KW-0012">Acyltransferase</keyword>
<dbReference type="Proteomes" id="UP000028640">
    <property type="component" value="Unassembled WGS sequence"/>
</dbReference>
<dbReference type="RefSeq" id="WP_072009921.1">
    <property type="nucleotide sequence ID" value="NZ_JMPJ01000066.1"/>
</dbReference>
<dbReference type="AlphaFoldDB" id="A0A085G5F1"/>
<organism evidence="2 3">
    <name type="scientific">Ewingella americana (strain ATCC 33852 / DSM 4580 / CCUG 14506 / JCM 5911 / LMG 7869 / NCTC 12157 / CDC 1468-78)</name>
    <dbReference type="NCBI Taxonomy" id="910964"/>
    <lineage>
        <taxon>Bacteria</taxon>
        <taxon>Pseudomonadati</taxon>
        <taxon>Pseudomonadota</taxon>
        <taxon>Gammaproteobacteria</taxon>
        <taxon>Enterobacterales</taxon>
        <taxon>Yersiniaceae</taxon>
        <taxon>Ewingella</taxon>
    </lineage>
</organism>
<dbReference type="EMBL" id="JMPJ01000066">
    <property type="protein sequence ID" value="KFC78946.1"/>
    <property type="molecule type" value="Genomic_DNA"/>
</dbReference>
<dbReference type="eggNOG" id="COG2171">
    <property type="taxonomic scope" value="Bacteria"/>
</dbReference>
<dbReference type="EC" id="2.-.-.-" evidence="2"/>
<dbReference type="GeneID" id="78381957"/>
<protein>
    <submittedName>
        <fullName evidence="2">2,3,4,5-tetrahydropyridine-2,6-dicarboxylate N-succinyltransferase</fullName>
        <ecNumber evidence="2">2.-.-.-</ecNumber>
        <ecNumber evidence="2">2.3.1.117</ecNumber>
    </submittedName>
</protein>
<dbReference type="EC" id="2.3.1.117" evidence="2"/>
<dbReference type="GO" id="GO:0008666">
    <property type="term" value="F:2,3,4,5-tetrahydropyridine-2,6-dicarboxylate N-succinyltransferase activity"/>
    <property type="evidence" value="ECO:0007669"/>
    <property type="project" value="UniProtKB-EC"/>
</dbReference>
<accession>A0A085G5F1</accession>
<comment type="caution">
    <text evidence="2">The sequence shown here is derived from an EMBL/GenBank/DDBJ whole genome shotgun (WGS) entry which is preliminary data.</text>
</comment>
<dbReference type="SUPFAM" id="SSF51161">
    <property type="entry name" value="Trimeric LpxA-like enzymes"/>
    <property type="match status" value="1"/>
</dbReference>
<reference evidence="2 3" key="1">
    <citation type="submission" date="2014-05" db="EMBL/GenBank/DDBJ databases">
        <title>ATOL: Assembling a taxonomically balanced genome-scale reconstruction of the evolutionary history of the Enterobacteriaceae.</title>
        <authorList>
            <person name="Plunkett G.III."/>
            <person name="Neeno-Eckwall E.C."/>
            <person name="Glasner J.D."/>
            <person name="Perna N.T."/>
        </authorList>
    </citation>
    <scope>NUCLEOTIDE SEQUENCE [LARGE SCALE GENOMIC DNA]</scope>
    <source>
        <strain evidence="2 3">ATCC 33852</strain>
    </source>
</reference>
<dbReference type="Gene3D" id="3.30.70.2010">
    <property type="match status" value="1"/>
</dbReference>
<dbReference type="OrthoDB" id="9782799at2"/>
<dbReference type="InterPro" id="IPR038361">
    <property type="entry name" value="THDPS_M_sf"/>
</dbReference>
<dbReference type="InterPro" id="IPR032784">
    <property type="entry name" value="THDPS_M"/>
</dbReference>
<name>A0A085G5F1_EWIA3</name>
<evidence type="ECO:0000313" key="2">
    <source>
        <dbReference type="EMBL" id="KFC78946.1"/>
    </source>
</evidence>
<dbReference type="Pfam" id="PF14602">
    <property type="entry name" value="Hexapep_2"/>
    <property type="match status" value="1"/>
</dbReference>
<dbReference type="InterPro" id="IPR011004">
    <property type="entry name" value="Trimer_LpxA-like_sf"/>
</dbReference>
<dbReference type="Pfam" id="PF14789">
    <property type="entry name" value="THDPS_M"/>
    <property type="match status" value="1"/>
</dbReference>
<dbReference type="STRING" id="910964.GEAM_3509"/>